<keyword evidence="2" id="KW-1185">Reference proteome</keyword>
<evidence type="ECO:0000313" key="1">
    <source>
        <dbReference type="EMBL" id="RAV15634.1"/>
    </source>
</evidence>
<dbReference type="Gene3D" id="3.20.20.80">
    <property type="entry name" value="Glycosidases"/>
    <property type="match status" value="2"/>
</dbReference>
<reference evidence="1 2" key="1">
    <citation type="journal article" date="2009" name="Int. J. Syst. Evol. Microbiol.">
        <title>Paenibacillus contaminans sp. nov., isolated from a contaminated laboratory plate.</title>
        <authorList>
            <person name="Chou J.H."/>
            <person name="Lee J.H."/>
            <person name="Lin M.C."/>
            <person name="Chang P.S."/>
            <person name="Arun A.B."/>
            <person name="Young C.C."/>
            <person name="Chen W.M."/>
        </authorList>
    </citation>
    <scope>NUCLEOTIDE SEQUENCE [LARGE SCALE GENOMIC DNA]</scope>
    <source>
        <strain evidence="1 2">CKOBP-6</strain>
    </source>
</reference>
<name>A0A329M6T8_9BACL</name>
<dbReference type="AlphaFoldDB" id="A0A329M6T8"/>
<accession>A0A329M6T8</accession>
<dbReference type="InterPro" id="IPR017853">
    <property type="entry name" value="GH"/>
</dbReference>
<comment type="caution">
    <text evidence="1">The sequence shown here is derived from an EMBL/GenBank/DDBJ whole genome shotgun (WGS) entry which is preliminary data.</text>
</comment>
<evidence type="ECO:0000313" key="2">
    <source>
        <dbReference type="Proteomes" id="UP000250369"/>
    </source>
</evidence>
<protein>
    <recommendedName>
        <fullName evidence="3">Family 2 glycosyl transferase</fullName>
    </recommendedName>
</protein>
<evidence type="ECO:0008006" key="3">
    <source>
        <dbReference type="Google" id="ProtNLM"/>
    </source>
</evidence>
<dbReference type="Proteomes" id="UP000250369">
    <property type="component" value="Unassembled WGS sequence"/>
</dbReference>
<sequence>MAASRKAVMISMLAFLALLLSPFWLWRLFAEHELEVAIIDKTVPDASFREHSGLIWTMNQGKFVKSGGGRYNASEDYYGYVPGANGGKGDVRELPQNLNADVIYVADAYGVYESDFKDGNPSGDRSTLVYGGLTTEETGKIRSALAERGGTLIAEFNVLSDPTSSDASQDMQSMLGLAQTGWTGRYFNDLGGGEVPAWVRDGYEKQTGKSWAFAGKGLLLLSDRDKIVVLDKNEMPDGVDFVWSEDGKRMFGLSGGTKYGYWFDVVTPNEGTDSLAFYELKTSEAGRKQLEANGIPLKFPAVLQKRTKVMTAYYFAGDYADFAESPSLYQAAGFPLLKSWLARLRPDDPASFHWKVYVPMVNRILADAKTQKNKAVKPREPEMTEAEGVKQNSRAGDRYLQVYRDGAWHDLLIKGVNVGIAKPGHFPGETAITKQEYARWFRMIGEMNANTIRVYTLHPPAFYEALLEYNRTADKPLYVMHGVWVNEEHLLTTGDAIDPVNTDAFKEEIKRIVDVVHGAAEVPKQPGHAGGRYAADISPYVLGWMLGVEWDPVMVESTNAKHAGRADYDGVFFQTKSAPPFETWLAEMLDVAAVYENERYGWQRPMSFTNWVTTDLLSHPAEPSEKEDMVTVNPNVILPKAAWKGGYFAAYHVYPYYPDFMNYEKAYTEYIDHRGERNNYAGYLDDLCQAHKMPLLVAEFGVPSSRGLTHRNVSGWNQGFLSEKEQGEIDARLFEDIVQADMAGGLVFTWQDEWFKRTWNTMDYDNPDRRPFWSNAQTNEQQFGLLAFDPGKSGYIVQTDGSTQDWEQANIAPLYKAPEASETRKLDEYDEGRQIKAFYAASDERYVYLRLDLGNPGKPLDWSKLNAYILIDSVADQGQKRLSFVNGGLQSEAGFDFAIQLKGPEHSSMLIDSYYDTFYYHYGQLLGMIPKLSYASSKDNGVFHPIRLTLNKELTIPGEDGGLKLPFDSYETGKLRYGNGNPAAPDYDSLTDVAVNGDGHTVEIRIPWLLLNIKDPSMHEATGDIWENGIDSSQTVSGLRFAAVTVKPSGESGGSEGGELADAVPKLQGGMLPENGLLPYAWKAWEEPVFKERLKQSYGIMQKKFEVSDVKK</sequence>
<organism evidence="1 2">
    <name type="scientific">Paenibacillus contaminans</name>
    <dbReference type="NCBI Taxonomy" id="450362"/>
    <lineage>
        <taxon>Bacteria</taxon>
        <taxon>Bacillati</taxon>
        <taxon>Bacillota</taxon>
        <taxon>Bacilli</taxon>
        <taxon>Bacillales</taxon>
        <taxon>Paenibacillaceae</taxon>
        <taxon>Paenibacillus</taxon>
    </lineage>
</organism>
<dbReference type="EMBL" id="QMFB01000023">
    <property type="protein sequence ID" value="RAV15634.1"/>
    <property type="molecule type" value="Genomic_DNA"/>
</dbReference>
<dbReference type="SUPFAM" id="SSF51445">
    <property type="entry name" value="(Trans)glycosidases"/>
    <property type="match status" value="1"/>
</dbReference>
<gene>
    <name evidence="1" type="ORF">DQG23_29615</name>
</gene>
<dbReference type="OrthoDB" id="916275at2"/>
<proteinExistence type="predicted"/>